<comment type="caution">
    <text evidence="5">The sequence shown here is derived from an EMBL/GenBank/DDBJ whole genome shotgun (WGS) entry which is preliminary data.</text>
</comment>
<accession>A0A4R3I9M9</accession>
<dbReference type="Pfam" id="PF13377">
    <property type="entry name" value="Peripla_BP_3"/>
    <property type="match status" value="1"/>
</dbReference>
<keyword evidence="3" id="KW-0804">Transcription</keyword>
<dbReference type="SMART" id="SM00354">
    <property type="entry name" value="HTH_LACI"/>
    <property type="match status" value="1"/>
</dbReference>
<dbReference type="InterPro" id="IPR028082">
    <property type="entry name" value="Peripla_BP_I"/>
</dbReference>
<feature type="domain" description="HTH lacI-type" evidence="4">
    <location>
        <begin position="14"/>
        <end position="68"/>
    </location>
</feature>
<organism evidence="5 6">
    <name type="scientific">Reinekea marinisedimentorum</name>
    <dbReference type="NCBI Taxonomy" id="230495"/>
    <lineage>
        <taxon>Bacteria</taxon>
        <taxon>Pseudomonadati</taxon>
        <taxon>Pseudomonadota</taxon>
        <taxon>Gammaproteobacteria</taxon>
        <taxon>Oceanospirillales</taxon>
        <taxon>Saccharospirillaceae</taxon>
        <taxon>Reinekea</taxon>
    </lineage>
</organism>
<dbReference type="SUPFAM" id="SSF47413">
    <property type="entry name" value="lambda repressor-like DNA-binding domains"/>
    <property type="match status" value="1"/>
</dbReference>
<evidence type="ECO:0000313" key="6">
    <source>
        <dbReference type="Proteomes" id="UP000295793"/>
    </source>
</evidence>
<dbReference type="InterPro" id="IPR046335">
    <property type="entry name" value="LacI/GalR-like_sensor"/>
</dbReference>
<dbReference type="Gene3D" id="3.40.50.2300">
    <property type="match status" value="2"/>
</dbReference>
<dbReference type="SUPFAM" id="SSF53822">
    <property type="entry name" value="Periplasmic binding protein-like I"/>
    <property type="match status" value="1"/>
</dbReference>
<dbReference type="AlphaFoldDB" id="A0A4R3I9M9"/>
<evidence type="ECO:0000256" key="1">
    <source>
        <dbReference type="ARBA" id="ARBA00023015"/>
    </source>
</evidence>
<dbReference type="Gene3D" id="1.10.260.40">
    <property type="entry name" value="lambda repressor-like DNA-binding domains"/>
    <property type="match status" value="1"/>
</dbReference>
<reference evidence="5 6" key="1">
    <citation type="submission" date="2019-03" db="EMBL/GenBank/DDBJ databases">
        <title>Genomic Encyclopedia of Archaeal and Bacterial Type Strains, Phase II (KMG-II): from individual species to whole genera.</title>
        <authorList>
            <person name="Goeker M."/>
        </authorList>
    </citation>
    <scope>NUCLEOTIDE SEQUENCE [LARGE SCALE GENOMIC DNA]</scope>
    <source>
        <strain evidence="5 6">DSM 15388</strain>
    </source>
</reference>
<dbReference type="OrthoDB" id="6619319at2"/>
<gene>
    <name evidence="5" type="ORF">BCF53_102133</name>
</gene>
<evidence type="ECO:0000256" key="2">
    <source>
        <dbReference type="ARBA" id="ARBA00023125"/>
    </source>
</evidence>
<evidence type="ECO:0000259" key="4">
    <source>
        <dbReference type="PROSITE" id="PS50932"/>
    </source>
</evidence>
<keyword evidence="2" id="KW-0238">DNA-binding</keyword>
<dbReference type="CDD" id="cd20010">
    <property type="entry name" value="PBP1_AglR-like"/>
    <property type="match status" value="1"/>
</dbReference>
<dbReference type="Pfam" id="PF00356">
    <property type="entry name" value="LacI"/>
    <property type="match status" value="1"/>
</dbReference>
<dbReference type="InterPro" id="IPR000843">
    <property type="entry name" value="HTH_LacI"/>
</dbReference>
<dbReference type="CDD" id="cd01392">
    <property type="entry name" value="HTH_LacI"/>
    <property type="match status" value="1"/>
</dbReference>
<protein>
    <submittedName>
        <fullName evidence="5">LacI family transcriptional regulator</fullName>
    </submittedName>
</protein>
<keyword evidence="6" id="KW-1185">Reference proteome</keyword>
<name>A0A4R3I9M9_9GAMM</name>
<sequence length="345" mass="38598">MHRQRGLGLLSAAMSLKQLSKQLGLSPSTVSRAMNDYPDISESTKLRVKEAAISMGYQANASARSLVTGMGKNIGLILPMSSKHRSSRFFDHLLSGATESLLEQNYLLSAIALPRDEQEVKRLRYLVDSRVLDAAILIRTRVNDERVELLLQRNIPFVCYGRTERSDEFAWLDMDNHKAMQLCVSHMIEAGHRNLAMINASGRLYFAKLRQQGFIKALSANQLQYTESRYTEIEISEDDGYLAANKLLKQNKHIDGIICANDTMAIGAIKACKDNNLVPGKDISVIGYNNSSTGRFVEPALTTVQHSDPILIGRLLGDMVYRRMTGENLKNLQKLMPPELIVRDS</sequence>
<proteinExistence type="predicted"/>
<dbReference type="PROSITE" id="PS50932">
    <property type="entry name" value="HTH_LACI_2"/>
    <property type="match status" value="1"/>
</dbReference>
<evidence type="ECO:0000256" key="3">
    <source>
        <dbReference type="ARBA" id="ARBA00023163"/>
    </source>
</evidence>
<dbReference type="PANTHER" id="PTHR30146">
    <property type="entry name" value="LACI-RELATED TRANSCRIPTIONAL REPRESSOR"/>
    <property type="match status" value="1"/>
</dbReference>
<dbReference type="GO" id="GO:0000976">
    <property type="term" value="F:transcription cis-regulatory region binding"/>
    <property type="evidence" value="ECO:0007669"/>
    <property type="project" value="TreeGrafter"/>
</dbReference>
<dbReference type="PANTHER" id="PTHR30146:SF109">
    <property type="entry name" value="HTH-TYPE TRANSCRIPTIONAL REGULATOR GALS"/>
    <property type="match status" value="1"/>
</dbReference>
<keyword evidence="1" id="KW-0805">Transcription regulation</keyword>
<dbReference type="InterPro" id="IPR010982">
    <property type="entry name" value="Lambda_DNA-bd_dom_sf"/>
</dbReference>
<dbReference type="Proteomes" id="UP000295793">
    <property type="component" value="Unassembled WGS sequence"/>
</dbReference>
<dbReference type="GO" id="GO:0003700">
    <property type="term" value="F:DNA-binding transcription factor activity"/>
    <property type="evidence" value="ECO:0007669"/>
    <property type="project" value="TreeGrafter"/>
</dbReference>
<evidence type="ECO:0000313" key="5">
    <source>
        <dbReference type="EMBL" id="TCS43109.1"/>
    </source>
</evidence>
<dbReference type="EMBL" id="SLZR01000002">
    <property type="protein sequence ID" value="TCS43109.1"/>
    <property type="molecule type" value="Genomic_DNA"/>
</dbReference>